<dbReference type="AlphaFoldDB" id="A0AAC8PW20"/>
<dbReference type="InterPro" id="IPR035313">
    <property type="entry name" value="TbpB_N-lobe"/>
</dbReference>
<feature type="chain" id="PRO_5042287122" description="Transferrin-binding protein B" evidence="11">
    <location>
        <begin position="25"/>
        <end position="616"/>
    </location>
</feature>
<evidence type="ECO:0000256" key="11">
    <source>
        <dbReference type="SAM" id="SignalP"/>
    </source>
</evidence>
<feature type="domain" description="Transferrin-binding protein B C-lobe/N-lobe beta-barrel" evidence="12">
    <location>
        <begin position="197"/>
        <end position="356"/>
    </location>
</feature>
<dbReference type="Pfam" id="PF17484">
    <property type="entry name" value="TbpB_A"/>
    <property type="match status" value="1"/>
</dbReference>
<keyword evidence="5" id="KW-0472">Membrane</keyword>
<dbReference type="Proteomes" id="UP000077465">
    <property type="component" value="Chromosome"/>
</dbReference>
<reference evidence="15 16" key="1">
    <citation type="submission" date="2015-05" db="EMBL/GenBank/DDBJ databases">
        <authorList>
            <person name="Dickey A."/>
            <person name="Clawson M."/>
            <person name="Bono J."/>
            <person name="Loy J.D."/>
        </authorList>
    </citation>
    <scope>NUCLEOTIDE SEQUENCE [LARGE SCALE GENOMIC DNA]</scope>
    <source>
        <strain evidence="15 16">22581</strain>
    </source>
</reference>
<evidence type="ECO:0000256" key="2">
    <source>
        <dbReference type="ARBA" id="ARBA00004459"/>
    </source>
</evidence>
<keyword evidence="7" id="KW-0998">Cell outer membrane</keyword>
<organism evidence="15 16">
    <name type="scientific">Moraxella bovoculi</name>
    <dbReference type="NCBI Taxonomy" id="386891"/>
    <lineage>
        <taxon>Bacteria</taxon>
        <taxon>Pseudomonadati</taxon>
        <taxon>Pseudomonadota</taxon>
        <taxon>Gammaproteobacteria</taxon>
        <taxon>Moraxellales</taxon>
        <taxon>Moraxellaceae</taxon>
        <taxon>Moraxella</taxon>
    </lineage>
</organism>
<evidence type="ECO:0000259" key="14">
    <source>
        <dbReference type="Pfam" id="PF17484"/>
    </source>
</evidence>
<protein>
    <recommendedName>
        <fullName evidence="9">Transferrin-binding protein B</fullName>
    </recommendedName>
</protein>
<accession>A0AAC8PW20</accession>
<feature type="domain" description="Transferrin-binding protein B C-lobe/N-lobe beta-barrel" evidence="12">
    <location>
        <begin position="473"/>
        <end position="611"/>
    </location>
</feature>
<feature type="compositionally biased region" description="Polar residues" evidence="10">
    <location>
        <begin position="33"/>
        <end position="49"/>
    </location>
</feature>
<evidence type="ECO:0000256" key="4">
    <source>
        <dbReference type="ARBA" id="ARBA00023026"/>
    </source>
</evidence>
<dbReference type="PROSITE" id="PS51257">
    <property type="entry name" value="PROKAR_LIPOPROTEIN"/>
    <property type="match status" value="1"/>
</dbReference>
<evidence type="ECO:0000256" key="8">
    <source>
        <dbReference type="ARBA" id="ARBA00023288"/>
    </source>
</evidence>
<keyword evidence="8" id="KW-0449">Lipoprotein</keyword>
<evidence type="ECO:0000256" key="1">
    <source>
        <dbReference type="ARBA" id="ARBA00004241"/>
    </source>
</evidence>
<evidence type="ECO:0000256" key="10">
    <source>
        <dbReference type="SAM" id="MobiDB-lite"/>
    </source>
</evidence>
<dbReference type="Pfam" id="PF17483">
    <property type="entry name" value="TbpB_C"/>
    <property type="match status" value="1"/>
</dbReference>
<evidence type="ECO:0000259" key="12">
    <source>
        <dbReference type="Pfam" id="PF01298"/>
    </source>
</evidence>
<gene>
    <name evidence="15" type="ORF">AAX06_07650</name>
</gene>
<evidence type="ECO:0000256" key="5">
    <source>
        <dbReference type="ARBA" id="ARBA00023136"/>
    </source>
</evidence>
<evidence type="ECO:0000313" key="16">
    <source>
        <dbReference type="Proteomes" id="UP000077465"/>
    </source>
</evidence>
<dbReference type="InterPro" id="IPR038197">
    <property type="entry name" value="TbpB_C-lobe_sf"/>
</dbReference>
<evidence type="ECO:0000256" key="9">
    <source>
        <dbReference type="ARBA" id="ARBA00023628"/>
    </source>
</evidence>
<dbReference type="InterPro" id="IPR038669">
    <property type="entry name" value="TbpB_N-lobe_sf"/>
</dbReference>
<evidence type="ECO:0000259" key="13">
    <source>
        <dbReference type="Pfam" id="PF17483"/>
    </source>
</evidence>
<evidence type="ECO:0000313" key="15">
    <source>
        <dbReference type="EMBL" id="AKG08048.1"/>
    </source>
</evidence>
<evidence type="ECO:0000256" key="6">
    <source>
        <dbReference type="ARBA" id="ARBA00023139"/>
    </source>
</evidence>
<feature type="domain" description="Transferrin-binding protein B N-lobe handle" evidence="14">
    <location>
        <begin position="56"/>
        <end position="192"/>
    </location>
</feature>
<dbReference type="Gene3D" id="2.40.128.250">
    <property type="match status" value="1"/>
</dbReference>
<dbReference type="Pfam" id="PF01298">
    <property type="entry name" value="TbpB_B_D"/>
    <property type="match status" value="2"/>
</dbReference>
<dbReference type="InterPro" id="IPR001677">
    <property type="entry name" value="TbpB_B_D"/>
</dbReference>
<dbReference type="Gene3D" id="2.40.160.90">
    <property type="match status" value="2"/>
</dbReference>
<evidence type="ECO:0000256" key="3">
    <source>
        <dbReference type="ARBA" id="ARBA00022729"/>
    </source>
</evidence>
<comment type="subcellular location">
    <subcellularLocation>
        <location evidence="2">Cell outer membrane</location>
        <topology evidence="2">Lipid-anchor</topology>
    </subcellularLocation>
    <subcellularLocation>
        <location evidence="1">Cell surface</location>
    </subcellularLocation>
</comment>
<dbReference type="SUPFAM" id="SSF56925">
    <property type="entry name" value="OMPA-like"/>
    <property type="match status" value="2"/>
</dbReference>
<keyword evidence="3 11" id="KW-0732">Signal</keyword>
<dbReference type="RefSeq" id="WP_046699315.1">
    <property type="nucleotide sequence ID" value="NZ_CP011376.1"/>
</dbReference>
<name>A0AAC8PW20_9GAMM</name>
<proteinExistence type="predicted"/>
<dbReference type="EMBL" id="CP011376">
    <property type="protein sequence ID" value="AKG08048.1"/>
    <property type="molecule type" value="Genomic_DNA"/>
</dbReference>
<keyword evidence="6" id="KW-0564">Palmitate</keyword>
<feature type="region of interest" description="Disordered" evidence="10">
    <location>
        <begin position="33"/>
        <end position="72"/>
    </location>
</feature>
<dbReference type="InterPro" id="IPR035316">
    <property type="entry name" value="TbpB_C-lobe"/>
</dbReference>
<evidence type="ECO:0000256" key="7">
    <source>
        <dbReference type="ARBA" id="ARBA00023237"/>
    </source>
</evidence>
<dbReference type="GO" id="GO:0009279">
    <property type="term" value="C:cell outer membrane"/>
    <property type="evidence" value="ECO:0007669"/>
    <property type="project" value="UniProtKB-SubCell"/>
</dbReference>
<keyword evidence="4" id="KW-0843">Virulence</keyword>
<feature type="domain" description="Transferrin-binding protein B C-lobe handle" evidence="13">
    <location>
        <begin position="368"/>
        <end position="468"/>
    </location>
</feature>
<dbReference type="InterPro" id="IPR011250">
    <property type="entry name" value="OMP/PagP_B-barrel"/>
</dbReference>
<feature type="signal peptide" evidence="11">
    <location>
        <begin position="1"/>
        <end position="24"/>
    </location>
</feature>
<dbReference type="GO" id="GO:0009986">
    <property type="term" value="C:cell surface"/>
    <property type="evidence" value="ECO:0007669"/>
    <property type="project" value="UniProtKB-SubCell"/>
</dbReference>
<dbReference type="Gene3D" id="2.40.128.240">
    <property type="match status" value="1"/>
</dbReference>
<sequence>MNFFTKTPLSLLIGVVLLSGCASNKGGFELGSVQSANTQGATPSQNTPSTPKPPAYQDETGDRRTLDGDTSEPALGYMVEVPRRVFDMRNPAPEELTVNITADKVKPINHRLEALPNAFGDELKKNLKYVSDNGIYYSHDKSSKATTRELDFVRSGYVIAEKRIEFDRTNGAFRQNPAGQYGYVFYQGVSPATAFPTATATYNGTWDFVSNAISTRKELPEGFTDDLMSYGVKGNTVGATSLDADINRGRDNDKPVGLHSVLKVNFADKTLTGELTQNHNIINQSANQTVSKRYSLDGKLKGNRFVGTATANNKEHAIFGKDGALEGGFFGKNAEELAGKFLAKDNSLFGVFGAKRKAVADEKLETKFDAVSIDTATLAKSDMDTFGQVSHLVIDGKRLALLPEGIKSFADMNFIHTRQTDHQDKKLSVSVCCNNLDYLKFGSYGTVNQDGSVTTIKDGKLFLVGERTDVSKIPNEGKAHYRGTWEGFLQAKDSRRWAVSPSNSQSGARSRFDIDFGTKVFEGKLIGDNGTEDLPILTLSGNIIANGFSGTAKTRDGGFNIDPNSTGAAAIVNINAPFSGGFYGTDASELGGIIHDITSDDKVGVVFGGKRQTKSP</sequence>